<keyword evidence="3" id="KW-0472">Membrane</keyword>
<dbReference type="RefSeq" id="XP_005719200.1">
    <property type="nucleotide sequence ID" value="XM_005719143.1"/>
</dbReference>
<evidence type="ECO:0000313" key="8">
    <source>
        <dbReference type="Proteomes" id="UP000012073"/>
    </source>
</evidence>
<dbReference type="KEGG" id="ccp:CHC_T00000170001"/>
<dbReference type="Gramene" id="CDF39289">
    <property type="protein sequence ID" value="CDF39289"/>
    <property type="gene ID" value="CHC_T00000170001"/>
</dbReference>
<dbReference type="Pfam" id="PF01145">
    <property type="entry name" value="Band_7"/>
    <property type="match status" value="1"/>
</dbReference>
<dbReference type="SMART" id="SM00244">
    <property type="entry name" value="PHB"/>
    <property type="match status" value="1"/>
</dbReference>
<dbReference type="OMA" id="MWRVAEP"/>
<protein>
    <recommendedName>
        <fullName evidence="6">Band 7 domain-containing protein</fullName>
    </recommendedName>
</protein>
<comment type="subcellular location">
    <subcellularLocation>
        <location evidence="1">Membrane</location>
    </subcellularLocation>
</comment>
<feature type="domain" description="Band 7" evidence="6">
    <location>
        <begin position="25"/>
        <end position="214"/>
    </location>
</feature>
<dbReference type="InterPro" id="IPR027705">
    <property type="entry name" value="Flotillin_fam"/>
</dbReference>
<dbReference type="InterPro" id="IPR036013">
    <property type="entry name" value="Band_7/SPFH_dom_sf"/>
</dbReference>
<keyword evidence="5" id="KW-0175">Coiled coil</keyword>
<dbReference type="Gene3D" id="3.30.479.30">
    <property type="entry name" value="Band 7 domain"/>
    <property type="match status" value="1"/>
</dbReference>
<gene>
    <name evidence="7" type="ORF">CHC_T00000170001</name>
</gene>
<dbReference type="PhylomeDB" id="R7QMG2"/>
<evidence type="ECO:0000256" key="1">
    <source>
        <dbReference type="ARBA" id="ARBA00004370"/>
    </source>
</evidence>
<dbReference type="PANTHER" id="PTHR13806">
    <property type="entry name" value="FLOTILLIN-RELATED"/>
    <property type="match status" value="1"/>
</dbReference>
<dbReference type="GO" id="GO:0072659">
    <property type="term" value="P:protein localization to plasma membrane"/>
    <property type="evidence" value="ECO:0007669"/>
    <property type="project" value="TreeGrafter"/>
</dbReference>
<evidence type="ECO:0000256" key="2">
    <source>
        <dbReference type="ARBA" id="ARBA00007161"/>
    </source>
</evidence>
<dbReference type="STRING" id="2769.R7QMG2"/>
<dbReference type="GO" id="GO:0005886">
    <property type="term" value="C:plasma membrane"/>
    <property type="evidence" value="ECO:0007669"/>
    <property type="project" value="TreeGrafter"/>
</dbReference>
<dbReference type="GeneID" id="17326923"/>
<dbReference type="CDD" id="cd03399">
    <property type="entry name" value="SPFH_flotillin"/>
    <property type="match status" value="1"/>
</dbReference>
<organism evidence="7 8">
    <name type="scientific">Chondrus crispus</name>
    <name type="common">Carrageen Irish moss</name>
    <name type="synonym">Polymorpha crispa</name>
    <dbReference type="NCBI Taxonomy" id="2769"/>
    <lineage>
        <taxon>Eukaryota</taxon>
        <taxon>Rhodophyta</taxon>
        <taxon>Florideophyceae</taxon>
        <taxon>Rhodymeniophycidae</taxon>
        <taxon>Gigartinales</taxon>
        <taxon>Gigartinaceae</taxon>
        <taxon>Chondrus</taxon>
    </lineage>
</organism>
<evidence type="ECO:0000256" key="4">
    <source>
        <dbReference type="RuleBase" id="RU366054"/>
    </source>
</evidence>
<reference evidence="8" key="1">
    <citation type="journal article" date="2013" name="Proc. Natl. Acad. Sci. U.S.A.">
        <title>Genome structure and metabolic features in the red seaweed Chondrus crispus shed light on evolution of the Archaeplastida.</title>
        <authorList>
            <person name="Collen J."/>
            <person name="Porcel B."/>
            <person name="Carre W."/>
            <person name="Ball S.G."/>
            <person name="Chaparro C."/>
            <person name="Tonon T."/>
            <person name="Barbeyron T."/>
            <person name="Michel G."/>
            <person name="Noel B."/>
            <person name="Valentin K."/>
            <person name="Elias M."/>
            <person name="Artiguenave F."/>
            <person name="Arun A."/>
            <person name="Aury J.M."/>
            <person name="Barbosa-Neto J.F."/>
            <person name="Bothwell J.H."/>
            <person name="Bouget F.Y."/>
            <person name="Brillet L."/>
            <person name="Cabello-Hurtado F."/>
            <person name="Capella-Gutierrez S."/>
            <person name="Charrier B."/>
            <person name="Cladiere L."/>
            <person name="Cock J.M."/>
            <person name="Coelho S.M."/>
            <person name="Colleoni C."/>
            <person name="Czjzek M."/>
            <person name="Da Silva C."/>
            <person name="Delage L."/>
            <person name="Denoeud F."/>
            <person name="Deschamps P."/>
            <person name="Dittami S.M."/>
            <person name="Gabaldon T."/>
            <person name="Gachon C.M."/>
            <person name="Groisillier A."/>
            <person name="Herve C."/>
            <person name="Jabbari K."/>
            <person name="Katinka M."/>
            <person name="Kloareg B."/>
            <person name="Kowalczyk N."/>
            <person name="Labadie K."/>
            <person name="Leblanc C."/>
            <person name="Lopez P.J."/>
            <person name="McLachlan D.H."/>
            <person name="Meslet-Cladiere L."/>
            <person name="Moustafa A."/>
            <person name="Nehr Z."/>
            <person name="Nyvall Collen P."/>
            <person name="Panaud O."/>
            <person name="Partensky F."/>
            <person name="Poulain J."/>
            <person name="Rensing S.A."/>
            <person name="Rousvoal S."/>
            <person name="Samson G."/>
            <person name="Symeonidi A."/>
            <person name="Weissenbach J."/>
            <person name="Zambounis A."/>
            <person name="Wincker P."/>
            <person name="Boyen C."/>
        </authorList>
    </citation>
    <scope>NUCLEOTIDE SEQUENCE [LARGE SCALE GENOMIC DNA]</scope>
    <source>
        <strain evidence="8">cv. Stackhouse</strain>
    </source>
</reference>
<dbReference type="EMBL" id="HG002020">
    <property type="protein sequence ID" value="CDF39289.1"/>
    <property type="molecule type" value="Genomic_DNA"/>
</dbReference>
<dbReference type="SUPFAM" id="SSF117892">
    <property type="entry name" value="Band 7/SPFH domain"/>
    <property type="match status" value="1"/>
</dbReference>
<dbReference type="AlphaFoldDB" id="R7QMG2"/>
<keyword evidence="8" id="KW-1185">Reference proteome</keyword>
<accession>R7QMG2</accession>
<name>R7QMG2_CHOCR</name>
<dbReference type="GO" id="GO:0002020">
    <property type="term" value="F:protease binding"/>
    <property type="evidence" value="ECO:0007669"/>
    <property type="project" value="TreeGrafter"/>
</dbReference>
<comment type="similarity">
    <text evidence="2 4">Belongs to the band 7/mec-2 family. Flotillin subfamily.</text>
</comment>
<dbReference type="Proteomes" id="UP000012073">
    <property type="component" value="Unassembled WGS sequence"/>
</dbReference>
<evidence type="ECO:0000256" key="5">
    <source>
        <dbReference type="SAM" id="Coils"/>
    </source>
</evidence>
<dbReference type="PANTHER" id="PTHR13806:SF46">
    <property type="entry name" value="FLOTILLIN-1-RELATED"/>
    <property type="match status" value="1"/>
</dbReference>
<evidence type="ECO:0000259" key="6">
    <source>
        <dbReference type="SMART" id="SM00244"/>
    </source>
</evidence>
<evidence type="ECO:0000256" key="3">
    <source>
        <dbReference type="ARBA" id="ARBA00023136"/>
    </source>
</evidence>
<sequence>MPCWDEGRLASSTESKECNLEESTFCVYTAGPNTALVKSSGRREVRIVIGGRILAVPIIQRVDSLSLELRTITVKTRRGTTKNGVAVDVTSCCQVKIQGWSLARDGDDPVANSEVANGDLKIDKLAIRLAAQHFIGKRDNEIEDAIQKTIAGHQRSIIGVLTVEELYRDRAAFSRKVLDLISEDMRHMGLTVVSYTVAEITDENGYIEALGVTQTEKVKRDATEGKAEHQSHGLTRKAQEEAVAHMAVNEQQQLRIESDKKRQVAYYEAQQEIDREQARQQKAGLITHEERNAVLFVTRQKALAAEAKAELDVLQQNVHKERLTMEKEVHAKADAMLYKAKVDADGIRASAEAEAYRIREVGQAEAASIKAKGQAEIDVLRSRVMVWKECGNQAALLEQMVAVLPRVAEAVAGPLSKTEKMVFVGSGGSGGGGGPSQFTREMERIVAEVPETVRALTGVDIHQGIGALMAPDTKQSMIQGTAEGVSTALAEQITPGFVGRRRHV</sequence>
<proteinExistence type="inferred from homology"/>
<dbReference type="OrthoDB" id="6080404at2759"/>
<feature type="coiled-coil region" evidence="5">
    <location>
        <begin position="297"/>
        <end position="324"/>
    </location>
</feature>
<dbReference type="InterPro" id="IPR001107">
    <property type="entry name" value="Band_7"/>
</dbReference>
<evidence type="ECO:0000313" key="7">
    <source>
        <dbReference type="EMBL" id="CDF39289.1"/>
    </source>
</evidence>